<feature type="domain" description="Nudix hydrolase" evidence="6">
    <location>
        <begin position="4"/>
        <end position="141"/>
    </location>
</feature>
<dbReference type="STRING" id="37928.SAMN04489742_3321"/>
<evidence type="ECO:0000259" key="6">
    <source>
        <dbReference type="PROSITE" id="PS51462"/>
    </source>
</evidence>
<evidence type="ECO:0000256" key="3">
    <source>
        <dbReference type="ARBA" id="ARBA00022801"/>
    </source>
</evidence>
<comment type="similarity">
    <text evidence="2 4">Belongs to the Nudix hydrolase family.</text>
</comment>
<dbReference type="InterPro" id="IPR015797">
    <property type="entry name" value="NUDIX_hydrolase-like_dom_sf"/>
</dbReference>
<dbReference type="EMBL" id="FNKH01000002">
    <property type="protein sequence ID" value="SDQ97436.1"/>
    <property type="molecule type" value="Genomic_DNA"/>
</dbReference>
<dbReference type="PANTHER" id="PTHR43046">
    <property type="entry name" value="GDP-MANNOSE MANNOSYL HYDROLASE"/>
    <property type="match status" value="1"/>
</dbReference>
<keyword evidence="3 4" id="KW-0378">Hydrolase</keyword>
<name>A0A1H1FAD8_9MICC</name>
<keyword evidence="8" id="KW-1185">Reference proteome</keyword>
<evidence type="ECO:0000256" key="4">
    <source>
        <dbReference type="RuleBase" id="RU003476"/>
    </source>
</evidence>
<dbReference type="AlphaFoldDB" id="A0A1H1FAD8"/>
<feature type="compositionally biased region" description="Polar residues" evidence="5">
    <location>
        <begin position="161"/>
        <end position="173"/>
    </location>
</feature>
<dbReference type="PRINTS" id="PR00502">
    <property type="entry name" value="NUDIXFAMILY"/>
</dbReference>
<evidence type="ECO:0000313" key="7">
    <source>
        <dbReference type="EMBL" id="SDQ97436.1"/>
    </source>
</evidence>
<dbReference type="InterPro" id="IPR020084">
    <property type="entry name" value="NUDIX_hydrolase_CS"/>
</dbReference>
<dbReference type="SUPFAM" id="SSF55811">
    <property type="entry name" value="Nudix"/>
    <property type="match status" value="1"/>
</dbReference>
<protein>
    <submittedName>
        <fullName evidence="7">ADP-ribose pyrophosphatase YjhB, NUDIX family</fullName>
    </submittedName>
</protein>
<dbReference type="GO" id="GO:0016787">
    <property type="term" value="F:hydrolase activity"/>
    <property type="evidence" value="ECO:0007669"/>
    <property type="project" value="UniProtKB-KW"/>
</dbReference>
<dbReference type="RefSeq" id="WP_170837958.1">
    <property type="nucleotide sequence ID" value="NZ_CP018863.1"/>
</dbReference>
<comment type="cofactor">
    <cofactor evidence="1">
        <name>Mg(2+)</name>
        <dbReference type="ChEBI" id="CHEBI:18420"/>
    </cofactor>
</comment>
<dbReference type="InterPro" id="IPR000086">
    <property type="entry name" value="NUDIX_hydrolase_dom"/>
</dbReference>
<proteinExistence type="inferred from homology"/>
<evidence type="ECO:0000256" key="5">
    <source>
        <dbReference type="SAM" id="MobiDB-lite"/>
    </source>
</evidence>
<organism evidence="7 8">
    <name type="scientific">Crystallibacter crystallopoietes</name>
    <dbReference type="NCBI Taxonomy" id="37928"/>
    <lineage>
        <taxon>Bacteria</taxon>
        <taxon>Bacillati</taxon>
        <taxon>Actinomycetota</taxon>
        <taxon>Actinomycetes</taxon>
        <taxon>Micrococcales</taxon>
        <taxon>Micrococcaceae</taxon>
        <taxon>Crystallibacter</taxon>
    </lineage>
</organism>
<feature type="region of interest" description="Disordered" evidence="5">
    <location>
        <begin position="151"/>
        <end position="173"/>
    </location>
</feature>
<reference evidence="7 8" key="1">
    <citation type="submission" date="2016-10" db="EMBL/GenBank/DDBJ databases">
        <authorList>
            <person name="de Groot N.N."/>
        </authorList>
    </citation>
    <scope>NUCLEOTIDE SEQUENCE [LARGE SCALE GENOMIC DNA]</scope>
    <source>
        <strain evidence="7 8">DSM 20117</strain>
    </source>
</reference>
<evidence type="ECO:0000313" key="8">
    <source>
        <dbReference type="Proteomes" id="UP000181917"/>
    </source>
</evidence>
<sequence>MSFDTRIGAYGVIVQENAVLLARWTGSGIPRWTLPGGGLEAGEDAPTAALREITEETGYTVELGRLLGVDSKFIPAERRLHGGKVPLHALRIIYAATVTGGDLAHELQGSTDQAKWIPLDEVSALDRVDLVDVGLDLYFAEPAATPAAVSQAVSSPEAVAQNGSPTRTGSETR</sequence>
<accession>A0A1H1FAD8</accession>
<evidence type="ECO:0000256" key="1">
    <source>
        <dbReference type="ARBA" id="ARBA00001946"/>
    </source>
</evidence>
<dbReference type="Proteomes" id="UP000181917">
    <property type="component" value="Unassembled WGS sequence"/>
</dbReference>
<evidence type="ECO:0000256" key="2">
    <source>
        <dbReference type="ARBA" id="ARBA00005582"/>
    </source>
</evidence>
<dbReference type="InterPro" id="IPR020476">
    <property type="entry name" value="Nudix_hydrolase"/>
</dbReference>
<dbReference type="PROSITE" id="PS51462">
    <property type="entry name" value="NUDIX"/>
    <property type="match status" value="1"/>
</dbReference>
<dbReference type="Gene3D" id="3.90.79.10">
    <property type="entry name" value="Nucleoside Triphosphate Pyrophosphohydrolase"/>
    <property type="match status" value="1"/>
</dbReference>
<dbReference type="Pfam" id="PF00293">
    <property type="entry name" value="NUDIX"/>
    <property type="match status" value="1"/>
</dbReference>
<dbReference type="PANTHER" id="PTHR43046:SF14">
    <property type="entry name" value="MUTT_NUDIX FAMILY PROTEIN"/>
    <property type="match status" value="1"/>
</dbReference>
<dbReference type="PROSITE" id="PS00893">
    <property type="entry name" value="NUDIX_BOX"/>
    <property type="match status" value="1"/>
</dbReference>
<gene>
    <name evidence="7" type="ORF">SAMN04489742_3321</name>
</gene>